<gene>
    <name evidence="2" type="ORF">UU9_05824</name>
</gene>
<dbReference type="Proteomes" id="UP000004210">
    <property type="component" value="Unassembled WGS sequence"/>
</dbReference>
<keyword evidence="3" id="KW-1185">Reference proteome</keyword>
<dbReference type="OrthoDB" id="5959778at2"/>
<accession>I4VSV8</accession>
<dbReference type="PATRIC" id="fig|1163408.3.peg.1197"/>
<dbReference type="STRING" id="1163408.UU9_05824"/>
<feature type="chain" id="PRO_5003696103" description="Antitoxin Xre/MbcA/ParS-like toxin-binding domain-containing protein" evidence="1">
    <location>
        <begin position="25"/>
        <end position="109"/>
    </location>
</feature>
<reference evidence="2 3" key="1">
    <citation type="journal article" date="2012" name="J. Bacteriol.">
        <title>Genome sequences for six rhodanobacter strains, isolated from soils and the terrestrial subsurface, with variable denitrification capabilities.</title>
        <authorList>
            <person name="Kostka J.E."/>
            <person name="Green S.J."/>
            <person name="Rishishwar L."/>
            <person name="Prakash O."/>
            <person name="Katz L.S."/>
            <person name="Marino-Ramirez L."/>
            <person name="Jordan I.K."/>
            <person name="Munk C."/>
            <person name="Ivanova N."/>
            <person name="Mikhailova N."/>
            <person name="Watson D.B."/>
            <person name="Brown S.D."/>
            <person name="Palumbo A.V."/>
            <person name="Brooks S.C."/>
        </authorList>
    </citation>
    <scope>NUCLEOTIDE SEQUENCE [LARGE SCALE GENOMIC DNA]</scope>
    <source>
        <strain evidence="3">Jip2T</strain>
    </source>
</reference>
<dbReference type="RefSeq" id="WP_007080805.1">
    <property type="nucleotide sequence ID" value="NZ_AJXU01000028.1"/>
</dbReference>
<sequence length="109" mass="11748">MISTPSILPLSKPSLWSLTLAACAADPSDPLISPVGEHNYSTLTGLVPVALAVLRVAAEVEPCPKAVMQWYRYTPIRELGNLPAERLVALGRAEMVIAFLHSIRDGARN</sequence>
<keyword evidence="1" id="KW-0732">Signal</keyword>
<evidence type="ECO:0000313" key="3">
    <source>
        <dbReference type="Proteomes" id="UP000004210"/>
    </source>
</evidence>
<dbReference type="AlphaFoldDB" id="I4VSV8"/>
<protein>
    <recommendedName>
        <fullName evidence="4">Antitoxin Xre/MbcA/ParS-like toxin-binding domain-containing protein</fullName>
    </recommendedName>
</protein>
<evidence type="ECO:0008006" key="4">
    <source>
        <dbReference type="Google" id="ProtNLM"/>
    </source>
</evidence>
<evidence type="ECO:0000313" key="2">
    <source>
        <dbReference type="EMBL" id="EIL90299.1"/>
    </source>
</evidence>
<dbReference type="EMBL" id="AJXU01000028">
    <property type="protein sequence ID" value="EIL90299.1"/>
    <property type="molecule type" value="Genomic_DNA"/>
</dbReference>
<evidence type="ECO:0000256" key="1">
    <source>
        <dbReference type="SAM" id="SignalP"/>
    </source>
</evidence>
<comment type="caution">
    <text evidence="2">The sequence shown here is derived from an EMBL/GenBank/DDBJ whole genome shotgun (WGS) entry which is preliminary data.</text>
</comment>
<organism evidence="2 3">
    <name type="scientific">Rhodanobacter fulvus Jip2</name>
    <dbReference type="NCBI Taxonomy" id="1163408"/>
    <lineage>
        <taxon>Bacteria</taxon>
        <taxon>Pseudomonadati</taxon>
        <taxon>Pseudomonadota</taxon>
        <taxon>Gammaproteobacteria</taxon>
        <taxon>Lysobacterales</taxon>
        <taxon>Rhodanobacteraceae</taxon>
        <taxon>Rhodanobacter</taxon>
    </lineage>
</organism>
<feature type="signal peptide" evidence="1">
    <location>
        <begin position="1"/>
        <end position="24"/>
    </location>
</feature>
<proteinExistence type="predicted"/>
<name>I4VSV8_9GAMM</name>